<evidence type="ECO:0000256" key="1">
    <source>
        <dbReference type="ARBA" id="ARBA00004275"/>
    </source>
</evidence>
<sequence length="136" mass="14383">MDTLDPVLMNITAQNREAIQLENTGIGHSKGTIPDTLDAMAATVTDHLTAIHVPKADILGFSLGAMIAQMIATDYPQVVNKLILAGARSGSGPDDSQTAPDAGMGPSGEPDRQPTEDYMLYILIYPSKSSRDKGSI</sequence>
<dbReference type="InterPro" id="IPR029058">
    <property type="entry name" value="AB_hydrolase_fold"/>
</dbReference>
<dbReference type="AlphaFoldDB" id="A0A8J2I664"/>
<keyword evidence="3" id="KW-0843">Virulence</keyword>
<protein>
    <recommendedName>
        <fullName evidence="6">AB hydrolase-1 domain-containing protein</fullName>
    </recommendedName>
</protein>
<comment type="caution">
    <text evidence="7">The sequence shown here is derived from an EMBL/GenBank/DDBJ whole genome shotgun (WGS) entry which is preliminary data.</text>
</comment>
<dbReference type="InterPro" id="IPR000073">
    <property type="entry name" value="AB_hydrolase_1"/>
</dbReference>
<comment type="subcellular location">
    <subcellularLocation>
        <location evidence="1">Peroxisome</location>
    </subcellularLocation>
</comment>
<dbReference type="SUPFAM" id="SSF53474">
    <property type="entry name" value="alpha/beta-Hydrolases"/>
    <property type="match status" value="1"/>
</dbReference>
<evidence type="ECO:0000259" key="6">
    <source>
        <dbReference type="Pfam" id="PF00561"/>
    </source>
</evidence>
<evidence type="ECO:0000256" key="4">
    <source>
        <dbReference type="ARBA" id="ARBA00023140"/>
    </source>
</evidence>
<evidence type="ECO:0000313" key="8">
    <source>
        <dbReference type="Proteomes" id="UP000676310"/>
    </source>
</evidence>
<keyword evidence="4" id="KW-0576">Peroxisome</keyword>
<dbReference type="EMBL" id="CAJRGZ010000019">
    <property type="protein sequence ID" value="CAG5158441.1"/>
    <property type="molecule type" value="Genomic_DNA"/>
</dbReference>
<evidence type="ECO:0000256" key="2">
    <source>
        <dbReference type="ARBA" id="ARBA00005668"/>
    </source>
</evidence>
<dbReference type="GO" id="GO:0005777">
    <property type="term" value="C:peroxisome"/>
    <property type="evidence" value="ECO:0007669"/>
    <property type="project" value="UniProtKB-SubCell"/>
</dbReference>
<dbReference type="RefSeq" id="XP_043168633.1">
    <property type="nucleotide sequence ID" value="XM_043312698.1"/>
</dbReference>
<reference evidence="7" key="1">
    <citation type="submission" date="2021-05" db="EMBL/GenBank/DDBJ databases">
        <authorList>
            <person name="Stam R."/>
        </authorList>
    </citation>
    <scope>NUCLEOTIDE SEQUENCE</scope>
    <source>
        <strain evidence="7">CS162</strain>
    </source>
</reference>
<proteinExistence type="inferred from homology"/>
<feature type="domain" description="AB hydrolase-1" evidence="6">
    <location>
        <begin position="25"/>
        <end position="112"/>
    </location>
</feature>
<evidence type="ECO:0000256" key="3">
    <source>
        <dbReference type="ARBA" id="ARBA00023026"/>
    </source>
</evidence>
<feature type="region of interest" description="Disordered" evidence="5">
    <location>
        <begin position="87"/>
        <end position="114"/>
    </location>
</feature>
<dbReference type="GeneID" id="67016820"/>
<dbReference type="Gene3D" id="3.40.50.1820">
    <property type="entry name" value="alpha/beta hydrolase"/>
    <property type="match status" value="1"/>
</dbReference>
<evidence type="ECO:0000313" key="7">
    <source>
        <dbReference type="EMBL" id="CAG5158441.1"/>
    </source>
</evidence>
<dbReference type="Proteomes" id="UP000676310">
    <property type="component" value="Unassembled WGS sequence"/>
</dbReference>
<evidence type="ECO:0000256" key="5">
    <source>
        <dbReference type="SAM" id="MobiDB-lite"/>
    </source>
</evidence>
<gene>
    <name evidence="7" type="ORF">ALTATR162_LOCUS5081</name>
</gene>
<organism evidence="7 8">
    <name type="scientific">Alternaria atra</name>
    <dbReference type="NCBI Taxonomy" id="119953"/>
    <lineage>
        <taxon>Eukaryota</taxon>
        <taxon>Fungi</taxon>
        <taxon>Dikarya</taxon>
        <taxon>Ascomycota</taxon>
        <taxon>Pezizomycotina</taxon>
        <taxon>Dothideomycetes</taxon>
        <taxon>Pleosporomycetidae</taxon>
        <taxon>Pleosporales</taxon>
        <taxon>Pleosporineae</taxon>
        <taxon>Pleosporaceae</taxon>
        <taxon>Alternaria</taxon>
        <taxon>Alternaria sect. Ulocladioides</taxon>
    </lineage>
</organism>
<dbReference type="InterPro" id="IPR050471">
    <property type="entry name" value="AB_hydrolase"/>
</dbReference>
<comment type="similarity">
    <text evidence="2">Belongs to the AB hydrolase superfamily. AKT2 hydrolase family.</text>
</comment>
<dbReference type="OrthoDB" id="8119704at2759"/>
<dbReference type="Pfam" id="PF00561">
    <property type="entry name" value="Abhydrolase_1"/>
    <property type="match status" value="1"/>
</dbReference>
<name>A0A8J2I664_9PLEO</name>
<keyword evidence="8" id="KW-1185">Reference proteome</keyword>
<dbReference type="PANTHER" id="PTHR43433:SF5">
    <property type="entry name" value="AB HYDROLASE-1 DOMAIN-CONTAINING PROTEIN"/>
    <property type="match status" value="1"/>
</dbReference>
<accession>A0A8J2I664</accession>
<dbReference type="PANTHER" id="PTHR43433">
    <property type="entry name" value="HYDROLASE, ALPHA/BETA FOLD FAMILY PROTEIN"/>
    <property type="match status" value="1"/>
</dbReference>